<dbReference type="RefSeq" id="XP_010240570.1">
    <property type="nucleotide sequence ID" value="XM_010242268.3"/>
</dbReference>
<dbReference type="HOGENOM" id="CLU_051939_1_0_1"/>
<dbReference type="PROSITE" id="PS51294">
    <property type="entry name" value="HTH_MYB"/>
    <property type="match status" value="1"/>
</dbReference>
<feature type="compositionally biased region" description="Low complexity" evidence="5">
    <location>
        <begin position="361"/>
        <end position="379"/>
    </location>
</feature>
<dbReference type="GO" id="GO:0003700">
    <property type="term" value="F:DNA-binding transcription factor activity"/>
    <property type="evidence" value="ECO:0007669"/>
    <property type="project" value="EnsemblPlants"/>
</dbReference>
<organism evidence="7">
    <name type="scientific">Brachypodium distachyon</name>
    <name type="common">Purple false brome</name>
    <name type="synonym">Trachynia distachya</name>
    <dbReference type="NCBI Taxonomy" id="15368"/>
    <lineage>
        <taxon>Eukaryota</taxon>
        <taxon>Viridiplantae</taxon>
        <taxon>Streptophyta</taxon>
        <taxon>Embryophyta</taxon>
        <taxon>Tracheophyta</taxon>
        <taxon>Spermatophyta</taxon>
        <taxon>Magnoliopsida</taxon>
        <taxon>Liliopsida</taxon>
        <taxon>Poales</taxon>
        <taxon>Poaceae</taxon>
        <taxon>BOP clade</taxon>
        <taxon>Pooideae</taxon>
        <taxon>Stipodae</taxon>
        <taxon>Brachypodieae</taxon>
        <taxon>Brachypodium</taxon>
    </lineage>
</organism>
<accession>I1J332</accession>
<dbReference type="KEGG" id="bdi:100827834"/>
<evidence type="ECO:0000313" key="8">
    <source>
        <dbReference type="EnsemblPlants" id="KQJ85166"/>
    </source>
</evidence>
<evidence type="ECO:0000313" key="7">
    <source>
        <dbReference type="EMBL" id="KQJ85167.1"/>
    </source>
</evidence>
<feature type="region of interest" description="Disordered" evidence="5">
    <location>
        <begin position="280"/>
        <end position="311"/>
    </location>
</feature>
<dbReference type="GO" id="GO:0043565">
    <property type="term" value="F:sequence-specific DNA binding"/>
    <property type="evidence" value="ECO:0007669"/>
    <property type="project" value="EnsemblPlants"/>
</dbReference>
<evidence type="ECO:0000256" key="4">
    <source>
        <dbReference type="ARBA" id="ARBA00023242"/>
    </source>
</evidence>
<dbReference type="SUPFAM" id="SSF46689">
    <property type="entry name" value="Homeodomain-like"/>
    <property type="match status" value="1"/>
</dbReference>
<dbReference type="Pfam" id="PF00249">
    <property type="entry name" value="Myb_DNA-binding"/>
    <property type="match status" value="1"/>
</dbReference>
<evidence type="ECO:0000256" key="5">
    <source>
        <dbReference type="SAM" id="MobiDB-lite"/>
    </source>
</evidence>
<dbReference type="InterPro" id="IPR046955">
    <property type="entry name" value="PHR1-like"/>
</dbReference>
<keyword evidence="4" id="KW-0539">Nucleus</keyword>
<reference evidence="7 8" key="1">
    <citation type="journal article" date="2010" name="Nature">
        <title>Genome sequencing and analysis of the model grass Brachypodium distachyon.</title>
        <authorList>
            <consortium name="International Brachypodium Initiative"/>
        </authorList>
    </citation>
    <scope>NUCLEOTIDE SEQUENCE [LARGE SCALE GENOMIC DNA]</scope>
    <source>
        <strain evidence="7">Bd21</strain>
        <strain evidence="8">cv. Bd21</strain>
    </source>
</reference>
<proteinExistence type="predicted"/>
<dbReference type="Gramene" id="KQJ85166">
    <property type="protein sequence ID" value="KQJ85166"/>
    <property type="gene ID" value="BRADI_5g25320v3"/>
</dbReference>
<feature type="region of interest" description="Disordered" evidence="5">
    <location>
        <begin position="361"/>
        <end position="395"/>
    </location>
</feature>
<keyword evidence="9" id="KW-1185">Reference proteome</keyword>
<dbReference type="Pfam" id="PF14379">
    <property type="entry name" value="Myb_CC_LHEQLE"/>
    <property type="match status" value="1"/>
</dbReference>
<dbReference type="InterPro" id="IPR025756">
    <property type="entry name" value="Myb_CC_LHEQLE"/>
</dbReference>
<dbReference type="AlphaFoldDB" id="I1J332"/>
<dbReference type="OrthoDB" id="551907at2759"/>
<dbReference type="Proteomes" id="UP000008810">
    <property type="component" value="Chromosome 5"/>
</dbReference>
<dbReference type="GO" id="GO:0045893">
    <property type="term" value="P:positive regulation of DNA-templated transcription"/>
    <property type="evidence" value="ECO:0007669"/>
    <property type="project" value="EnsemblPlants"/>
</dbReference>
<dbReference type="GO" id="GO:0010966">
    <property type="term" value="P:regulation of phosphate transport"/>
    <property type="evidence" value="ECO:0007669"/>
    <property type="project" value="EnsemblPlants"/>
</dbReference>
<dbReference type="EnsemblPlants" id="KQJ85167">
    <property type="protein sequence ID" value="KQJ85167"/>
    <property type="gene ID" value="BRADI_5g25320v3"/>
</dbReference>
<keyword evidence="1" id="KW-0805">Transcription regulation</keyword>
<dbReference type="eggNOG" id="ENOG502QW8T">
    <property type="taxonomic scope" value="Eukaryota"/>
</dbReference>
<reference evidence="7" key="2">
    <citation type="submission" date="2017-06" db="EMBL/GenBank/DDBJ databases">
        <title>WGS assembly of Brachypodium distachyon.</title>
        <authorList>
            <consortium name="The International Brachypodium Initiative"/>
            <person name="Lucas S."/>
            <person name="Harmon-Smith M."/>
            <person name="Lail K."/>
            <person name="Tice H."/>
            <person name="Grimwood J."/>
            <person name="Bruce D."/>
            <person name="Barry K."/>
            <person name="Shu S."/>
            <person name="Lindquist E."/>
            <person name="Wang M."/>
            <person name="Pitluck S."/>
            <person name="Vogel J.P."/>
            <person name="Garvin D.F."/>
            <person name="Mockler T.C."/>
            <person name="Schmutz J."/>
            <person name="Rokhsar D."/>
            <person name="Bevan M.W."/>
        </authorList>
    </citation>
    <scope>NUCLEOTIDE SEQUENCE</scope>
    <source>
        <strain evidence="7">Bd21</strain>
    </source>
</reference>
<gene>
    <name evidence="8" type="primary">LOC100827834</name>
    <name evidence="7" type="ORF">BRADI_5g25320v3</name>
</gene>
<evidence type="ECO:0000256" key="2">
    <source>
        <dbReference type="ARBA" id="ARBA00023125"/>
    </source>
</evidence>
<keyword evidence="2" id="KW-0238">DNA-binding</keyword>
<dbReference type="PANTHER" id="PTHR31499">
    <property type="entry name" value="MYB FAMILY TRANSCRIPTION FACTOR PHL11"/>
    <property type="match status" value="1"/>
</dbReference>
<dbReference type="GO" id="GO:0010167">
    <property type="term" value="P:response to nitrate"/>
    <property type="evidence" value="ECO:0007669"/>
    <property type="project" value="EnsemblPlants"/>
</dbReference>
<dbReference type="InterPro" id="IPR017930">
    <property type="entry name" value="Myb_dom"/>
</dbReference>
<evidence type="ECO:0000256" key="1">
    <source>
        <dbReference type="ARBA" id="ARBA00023015"/>
    </source>
</evidence>
<sequence>MMDARKMKLHGRHQYCSGMMPAPAPRLMAPAASAYGSAGGFHHGFSSPAALHHQQQIQQQQQHGGGWLQDPDQYAAVAPSCVVGSDTAMFYAAEKLLGMPQLDCCPPLRMLPPHMPLELDHPAVMTYYVRPQQRRGDGADLPLTPQQQQGEGVQLNHGLYGNGSAIKPHSFVPAAMDLQAPSGSLQMGQMTDSSHGHMPRSCVGAPASHTSNGSLAAPAPAPSKTRIRWTQELHERFVDCVSKLGGADRATPKGILKLMNSDGLTIYHIKSHLQKYRTVKCVPSSSSSSEGKQQEKRAAGSDDVPNLDPKTGMHITEALRVQLDVQRRLHEQLEIQRKLQVRIEEQGKRLQEMFEEQLKASGNAAAAAPGSPEPGCAASDDVVIFPVSDDEDEDDDVQLLSVASSSYDEDLLAL</sequence>
<dbReference type="FunFam" id="1.10.10.60:FF:000002">
    <property type="entry name" value="Myb family transcription factor"/>
    <property type="match status" value="1"/>
</dbReference>
<dbReference type="InterPro" id="IPR009057">
    <property type="entry name" value="Homeodomain-like_sf"/>
</dbReference>
<dbReference type="STRING" id="15368.I1J332"/>
<evidence type="ECO:0000259" key="6">
    <source>
        <dbReference type="PROSITE" id="PS51294"/>
    </source>
</evidence>
<dbReference type="GO" id="GO:0051511">
    <property type="term" value="P:negative regulation of unidimensional cell growth"/>
    <property type="evidence" value="ECO:0007669"/>
    <property type="project" value="EnsemblPlants"/>
</dbReference>
<dbReference type="Gene3D" id="1.10.10.60">
    <property type="entry name" value="Homeodomain-like"/>
    <property type="match status" value="1"/>
</dbReference>
<dbReference type="EnsemblPlants" id="KQJ85166">
    <property type="protein sequence ID" value="KQJ85166"/>
    <property type="gene ID" value="BRADI_5g25320v3"/>
</dbReference>
<keyword evidence="3" id="KW-0804">Transcription</keyword>
<dbReference type="GO" id="GO:0005634">
    <property type="term" value="C:nucleus"/>
    <property type="evidence" value="ECO:0007669"/>
    <property type="project" value="EnsemblPlants"/>
</dbReference>
<reference evidence="8" key="3">
    <citation type="submission" date="2018-08" db="UniProtKB">
        <authorList>
            <consortium name="EnsemblPlants"/>
        </authorList>
    </citation>
    <scope>IDENTIFICATION</scope>
    <source>
        <strain evidence="8">cv. Bd21</strain>
    </source>
</reference>
<dbReference type="NCBIfam" id="TIGR01557">
    <property type="entry name" value="myb_SHAQKYF"/>
    <property type="match status" value="1"/>
</dbReference>
<protein>
    <recommendedName>
        <fullName evidence="6">HTH myb-type domain-containing protein</fullName>
    </recommendedName>
</protein>
<dbReference type="GO" id="GO:2000024">
    <property type="term" value="P:regulation of leaf development"/>
    <property type="evidence" value="ECO:0007669"/>
    <property type="project" value="EnsemblPlants"/>
</dbReference>
<name>I1J332_BRADI</name>
<evidence type="ECO:0000256" key="3">
    <source>
        <dbReference type="ARBA" id="ARBA00023163"/>
    </source>
</evidence>
<dbReference type="InterPro" id="IPR001005">
    <property type="entry name" value="SANT/Myb"/>
</dbReference>
<dbReference type="InterPro" id="IPR006447">
    <property type="entry name" value="Myb_dom_plants"/>
</dbReference>
<dbReference type="EMBL" id="CM000884">
    <property type="protein sequence ID" value="KQJ85167.1"/>
    <property type="molecule type" value="Genomic_DNA"/>
</dbReference>
<evidence type="ECO:0000313" key="9">
    <source>
        <dbReference type="Proteomes" id="UP000008810"/>
    </source>
</evidence>
<dbReference type="GeneID" id="100827834"/>
<feature type="domain" description="HTH myb-type" evidence="6">
    <location>
        <begin position="221"/>
        <end position="281"/>
    </location>
</feature>
<dbReference type="Gramene" id="KQJ85167">
    <property type="protein sequence ID" value="KQJ85167"/>
    <property type="gene ID" value="BRADI_5g25320v3"/>
</dbReference>
<dbReference type="OMA" id="DGHDDAF"/>
<dbReference type="EMBL" id="CM000884">
    <property type="protein sequence ID" value="KQJ85166.1"/>
    <property type="molecule type" value="Genomic_DNA"/>
</dbReference>
<dbReference type="PANTHER" id="PTHR31499:SF80">
    <property type="entry name" value="HTH MYB-TYPE DOMAIN-CONTAINING PROTEIN"/>
    <property type="match status" value="1"/>
</dbReference>
<dbReference type="GO" id="GO:0016036">
    <property type="term" value="P:cellular response to phosphate starvation"/>
    <property type="evidence" value="ECO:0007669"/>
    <property type="project" value="EnsemblPlants"/>
</dbReference>
<dbReference type="RefSeq" id="XP_014750960.1">
    <property type="nucleotide sequence ID" value="XM_014895474.2"/>
</dbReference>